<dbReference type="EMBL" id="LAZR01051539">
    <property type="protein sequence ID" value="KKK84930.1"/>
    <property type="molecule type" value="Genomic_DNA"/>
</dbReference>
<gene>
    <name evidence="1" type="ORF">LCGC14_2778370</name>
</gene>
<name>A0A0F8ZG39_9ZZZZ</name>
<protein>
    <submittedName>
        <fullName evidence="1">Uncharacterized protein</fullName>
    </submittedName>
</protein>
<dbReference type="AlphaFoldDB" id="A0A0F8ZG39"/>
<feature type="non-terminal residue" evidence="1">
    <location>
        <position position="72"/>
    </location>
</feature>
<organism evidence="1">
    <name type="scientific">marine sediment metagenome</name>
    <dbReference type="NCBI Taxonomy" id="412755"/>
    <lineage>
        <taxon>unclassified sequences</taxon>
        <taxon>metagenomes</taxon>
        <taxon>ecological metagenomes</taxon>
    </lineage>
</organism>
<evidence type="ECO:0000313" key="1">
    <source>
        <dbReference type="EMBL" id="KKK84930.1"/>
    </source>
</evidence>
<reference evidence="1" key="1">
    <citation type="journal article" date="2015" name="Nature">
        <title>Complex archaea that bridge the gap between prokaryotes and eukaryotes.</title>
        <authorList>
            <person name="Spang A."/>
            <person name="Saw J.H."/>
            <person name="Jorgensen S.L."/>
            <person name="Zaremba-Niedzwiedzka K."/>
            <person name="Martijn J."/>
            <person name="Lind A.E."/>
            <person name="van Eijk R."/>
            <person name="Schleper C."/>
            <person name="Guy L."/>
            <person name="Ettema T.J."/>
        </authorList>
    </citation>
    <scope>NUCLEOTIDE SEQUENCE</scope>
</reference>
<comment type="caution">
    <text evidence="1">The sequence shown here is derived from an EMBL/GenBank/DDBJ whole genome shotgun (WGS) entry which is preliminary data.</text>
</comment>
<proteinExistence type="predicted"/>
<sequence length="72" mass="7721">MTDRDEQLEAQLRARPLPGLSDEARRRLLADLASATMAAPSGSVVDRVGPAETVAHVTEPIRESDVSPIITL</sequence>
<accession>A0A0F8ZG39</accession>